<dbReference type="GO" id="GO:0004777">
    <property type="term" value="F:succinate-semialdehyde dehydrogenase (NAD+) activity"/>
    <property type="evidence" value="ECO:0007669"/>
    <property type="project" value="TreeGrafter"/>
</dbReference>
<dbReference type="Gene3D" id="3.40.309.10">
    <property type="entry name" value="Aldehyde Dehydrogenase, Chain A, domain 2"/>
    <property type="match status" value="1"/>
</dbReference>
<dbReference type="Gene3D" id="3.40.605.10">
    <property type="entry name" value="Aldehyde Dehydrogenase, Chain A, domain 1"/>
    <property type="match status" value="1"/>
</dbReference>
<accession>A0A418IHC4</accession>
<dbReference type="Proteomes" id="UP000286317">
    <property type="component" value="Unassembled WGS sequence"/>
</dbReference>
<gene>
    <name evidence="7" type="ORF">BU112_03995</name>
</gene>
<dbReference type="PROSITE" id="PS00070">
    <property type="entry name" value="ALDEHYDE_DEHYDR_CYS"/>
    <property type="match status" value="1"/>
</dbReference>
<keyword evidence="3" id="KW-0520">NAD</keyword>
<evidence type="ECO:0000256" key="5">
    <source>
        <dbReference type="RuleBase" id="RU003345"/>
    </source>
</evidence>
<evidence type="ECO:0000256" key="2">
    <source>
        <dbReference type="ARBA" id="ARBA00023002"/>
    </source>
</evidence>
<dbReference type="GO" id="GO:0009450">
    <property type="term" value="P:gamma-aminobutyric acid catabolic process"/>
    <property type="evidence" value="ECO:0007669"/>
    <property type="project" value="TreeGrafter"/>
</dbReference>
<evidence type="ECO:0000256" key="3">
    <source>
        <dbReference type="ARBA" id="ARBA00023027"/>
    </source>
</evidence>
<sequence length="459" mass="50645">MNKLEIKNPATNKVIEKLNFTEENDINSKIDNAYKTFLSWRETDAHTRASILKEWSYLINEHREELAKIITLEGGKPLKESRGEIDYARSYIDWYAEEAKRLYGRTIPSNTENKRIITQKSPVGVVGAITPWNFPAAMITRKIAPALAAGCTIICKPAVATPLTTIKLIELAHKAGVPQNAVDYIIASGKDAGRIFTEHRKIAKLTFTGSTPIGKKLIKQSADTVKNITMELGGLAPVIVHKDADIDFAVEQTIAAKFRNAGQTCVCANRIYVHKEIEELFIEKLIAKVNKLNVGNGENSDVDIGPLIDQEGVNKVIDQIKDAQNHGGILSSDLNSLQYLGGNFLKPVVISNVNNDMKVMNEETFGPIAPVMSYTKLDDVIKLANDTEFGLAAYYFTNNYQTGLYLYENLDYGVIGWNDGLPSGAHVPFGGLKESGYGREGGKEGIEPYLETKYLSVGI</sequence>
<dbReference type="InterPro" id="IPR016160">
    <property type="entry name" value="Ald_DH_CS_CYS"/>
</dbReference>
<dbReference type="PANTHER" id="PTHR43353:SF5">
    <property type="entry name" value="SUCCINATE-SEMIALDEHYDE DEHYDROGENASE, MITOCHONDRIAL"/>
    <property type="match status" value="1"/>
</dbReference>
<evidence type="ECO:0000256" key="1">
    <source>
        <dbReference type="ARBA" id="ARBA00009986"/>
    </source>
</evidence>
<protein>
    <submittedName>
        <fullName evidence="7">NAD-dependent succinate-semialdehyde dehydrogenase</fullName>
    </submittedName>
</protein>
<dbReference type="Pfam" id="PF00171">
    <property type="entry name" value="Aldedh"/>
    <property type="match status" value="1"/>
</dbReference>
<evidence type="ECO:0000313" key="7">
    <source>
        <dbReference type="EMBL" id="RIN01955.1"/>
    </source>
</evidence>
<dbReference type="FunFam" id="3.40.605.10:FF:000005">
    <property type="entry name" value="Succinate-semialdehyde dehydrogenase I"/>
    <property type="match status" value="1"/>
</dbReference>
<dbReference type="InterPro" id="IPR015590">
    <property type="entry name" value="Aldehyde_DH_dom"/>
</dbReference>
<dbReference type="RefSeq" id="WP_119584560.1">
    <property type="nucleotide sequence ID" value="NZ_JAWVBH010000001.1"/>
</dbReference>
<dbReference type="PANTHER" id="PTHR43353">
    <property type="entry name" value="SUCCINATE-SEMIALDEHYDE DEHYDROGENASE, MITOCHONDRIAL"/>
    <property type="match status" value="1"/>
</dbReference>
<dbReference type="FunFam" id="3.40.309.10:FF:000004">
    <property type="entry name" value="Succinate-semialdehyde dehydrogenase I"/>
    <property type="match status" value="1"/>
</dbReference>
<evidence type="ECO:0000313" key="8">
    <source>
        <dbReference type="Proteomes" id="UP000286317"/>
    </source>
</evidence>
<dbReference type="InterPro" id="IPR016162">
    <property type="entry name" value="Ald_DH_N"/>
</dbReference>
<dbReference type="InterPro" id="IPR016161">
    <property type="entry name" value="Ald_DH/histidinol_DH"/>
</dbReference>
<reference evidence="7 8" key="1">
    <citation type="journal article" date="2016" name="Front. Microbiol.">
        <title>Comprehensive Phylogenetic Analysis of Bovine Non-aureus Staphylococci Species Based on Whole-Genome Sequencing.</title>
        <authorList>
            <person name="Naushad S."/>
            <person name="Barkema H.W."/>
            <person name="Luby C."/>
            <person name="Condas L.A."/>
            <person name="Nobrega D.B."/>
            <person name="Carson D.A."/>
            <person name="De Buck J."/>
        </authorList>
    </citation>
    <scope>NUCLEOTIDE SEQUENCE [LARGE SCALE GENOMIC DNA]</scope>
    <source>
        <strain evidence="7 8">SNUC 4554</strain>
    </source>
</reference>
<evidence type="ECO:0000259" key="6">
    <source>
        <dbReference type="Pfam" id="PF00171"/>
    </source>
</evidence>
<dbReference type="AlphaFoldDB" id="A0A418IHC4"/>
<comment type="caution">
    <text evidence="7">The sequence shown here is derived from an EMBL/GenBank/DDBJ whole genome shotgun (WGS) entry which is preliminary data.</text>
</comment>
<evidence type="ECO:0000256" key="4">
    <source>
        <dbReference type="PROSITE-ProRule" id="PRU10007"/>
    </source>
</evidence>
<dbReference type="PROSITE" id="PS00687">
    <property type="entry name" value="ALDEHYDE_DEHYDR_GLU"/>
    <property type="match status" value="1"/>
</dbReference>
<name>A0A418IHC4_9STAP</name>
<organism evidence="7 8">
    <name type="scientific">Staphylococcus shinii</name>
    <dbReference type="NCBI Taxonomy" id="2912228"/>
    <lineage>
        <taxon>Bacteria</taxon>
        <taxon>Bacillati</taxon>
        <taxon>Bacillota</taxon>
        <taxon>Bacilli</taxon>
        <taxon>Bacillales</taxon>
        <taxon>Staphylococcaceae</taxon>
        <taxon>Staphylococcus</taxon>
    </lineage>
</organism>
<feature type="active site" evidence="4">
    <location>
        <position position="231"/>
    </location>
</feature>
<dbReference type="InterPro" id="IPR029510">
    <property type="entry name" value="Ald_DH_CS_GLU"/>
</dbReference>
<dbReference type="EMBL" id="QXUF01000018">
    <property type="protein sequence ID" value="RIN01955.1"/>
    <property type="molecule type" value="Genomic_DNA"/>
</dbReference>
<dbReference type="SUPFAM" id="SSF53720">
    <property type="entry name" value="ALDH-like"/>
    <property type="match status" value="1"/>
</dbReference>
<proteinExistence type="inferred from homology"/>
<dbReference type="InterPro" id="IPR050740">
    <property type="entry name" value="Aldehyde_DH_Superfamily"/>
</dbReference>
<dbReference type="OrthoDB" id="9762913at2"/>
<feature type="domain" description="Aldehyde dehydrogenase" evidence="6">
    <location>
        <begin position="3"/>
        <end position="454"/>
    </location>
</feature>
<dbReference type="CDD" id="cd07103">
    <property type="entry name" value="ALDH_F5_SSADH_GabD"/>
    <property type="match status" value="1"/>
</dbReference>
<keyword evidence="2 5" id="KW-0560">Oxidoreductase</keyword>
<comment type="similarity">
    <text evidence="1 5">Belongs to the aldehyde dehydrogenase family.</text>
</comment>
<keyword evidence="8" id="KW-1185">Reference proteome</keyword>
<dbReference type="InterPro" id="IPR016163">
    <property type="entry name" value="Ald_DH_C"/>
</dbReference>